<name>A0AAN6F0F0_EXODE</name>
<dbReference type="InterPro" id="IPR032675">
    <property type="entry name" value="LRR_dom_sf"/>
</dbReference>
<dbReference type="SUPFAM" id="SSF52047">
    <property type="entry name" value="RNI-like"/>
    <property type="match status" value="1"/>
</dbReference>
<feature type="region of interest" description="Disordered" evidence="1">
    <location>
        <begin position="103"/>
        <end position="130"/>
    </location>
</feature>
<evidence type="ECO:0000256" key="1">
    <source>
        <dbReference type="SAM" id="MobiDB-lite"/>
    </source>
</evidence>
<dbReference type="Gene3D" id="3.80.10.10">
    <property type="entry name" value="Ribonuclease Inhibitor"/>
    <property type="match status" value="1"/>
</dbReference>
<dbReference type="EMBL" id="JAJGCB010000004">
    <property type="protein sequence ID" value="KAJ8993192.1"/>
    <property type="molecule type" value="Genomic_DNA"/>
</dbReference>
<feature type="region of interest" description="Disordered" evidence="1">
    <location>
        <begin position="315"/>
        <end position="336"/>
    </location>
</feature>
<proteinExistence type="predicted"/>
<dbReference type="Proteomes" id="UP001161757">
    <property type="component" value="Unassembled WGS sequence"/>
</dbReference>
<feature type="compositionally biased region" description="Low complexity" evidence="1">
    <location>
        <begin position="103"/>
        <end position="126"/>
    </location>
</feature>
<dbReference type="AlphaFoldDB" id="A0AAN6F0F0"/>
<evidence type="ECO:0008006" key="4">
    <source>
        <dbReference type="Google" id="ProtNLM"/>
    </source>
</evidence>
<gene>
    <name evidence="2" type="ORF">HRR80_003223</name>
</gene>
<evidence type="ECO:0000313" key="3">
    <source>
        <dbReference type="Proteomes" id="UP001161757"/>
    </source>
</evidence>
<feature type="compositionally biased region" description="Polar residues" evidence="1">
    <location>
        <begin position="315"/>
        <end position="324"/>
    </location>
</feature>
<sequence length="493" mass="56075">MKVGDPTYRGEPVPLPVEIVWQIASHIRHSSYSPFELDFASGHGSRGSRHADFGSLLLAQKTLWACCLVCRPWYTASIEHLYNRPLLNNRNFDLFVRTIAPSSSTTYAPSSPKSTASCSSSSSHQNPRPRRRVGLEKLIKHLDMSGLSYESSKSLTARLIRRTKDSLEGFAAPAITFSIPSLAPLSKCIHLKYLDLSTDFYDIGLPQLLEAIHHLDGITTLKLPRNALVKERKRDPNTNLLTSQYVPKPPPWSKWPKNLTHLQLSHSLYEHEESWTTLLYDSLPSTLKSLRISECVHYSSLQCLWQCPSHGPWSEDTTNTSPSHASTTSQPSSIPTPLPIPAAYTIEYLDIGPALHEDGLPLGAIMHVFRHIKTLVLPAHVGAFRAPLYEDQGGDWMFCIRPWSLQDHPLERLVLRDYDHPATPNLDEASWNLTILADRFPKLRRIELPKRFYELTTREDTDAWGTLNDMLDRRRTEYEDQKIKDEIGIFRRD</sequence>
<comment type="caution">
    <text evidence="2">The sequence shown here is derived from an EMBL/GenBank/DDBJ whole genome shotgun (WGS) entry which is preliminary data.</text>
</comment>
<protein>
    <recommendedName>
        <fullName evidence="4">F-box domain-containing protein</fullName>
    </recommendedName>
</protein>
<organism evidence="2 3">
    <name type="scientific">Exophiala dermatitidis</name>
    <name type="common">Black yeast-like fungus</name>
    <name type="synonym">Wangiella dermatitidis</name>
    <dbReference type="NCBI Taxonomy" id="5970"/>
    <lineage>
        <taxon>Eukaryota</taxon>
        <taxon>Fungi</taxon>
        <taxon>Dikarya</taxon>
        <taxon>Ascomycota</taxon>
        <taxon>Pezizomycotina</taxon>
        <taxon>Eurotiomycetes</taxon>
        <taxon>Chaetothyriomycetidae</taxon>
        <taxon>Chaetothyriales</taxon>
        <taxon>Herpotrichiellaceae</taxon>
        <taxon>Exophiala</taxon>
    </lineage>
</organism>
<accession>A0AAN6F0F0</accession>
<evidence type="ECO:0000313" key="2">
    <source>
        <dbReference type="EMBL" id="KAJ8993192.1"/>
    </source>
</evidence>
<reference evidence="2" key="1">
    <citation type="submission" date="2023-01" db="EMBL/GenBank/DDBJ databases">
        <title>Exophiala dermititidis isolated from Cystic Fibrosis Patient.</title>
        <authorList>
            <person name="Kurbessoian T."/>
            <person name="Crocker A."/>
            <person name="Murante D."/>
            <person name="Hogan D.A."/>
            <person name="Stajich J.E."/>
        </authorList>
    </citation>
    <scope>NUCLEOTIDE SEQUENCE</scope>
    <source>
        <strain evidence="2">Ex8</strain>
    </source>
</reference>